<keyword evidence="2" id="KW-1185">Reference proteome</keyword>
<organism evidence="1 2">
    <name type="scientific">Paraburkholderia humisilvae</name>
    <dbReference type="NCBI Taxonomy" id="627669"/>
    <lineage>
        <taxon>Bacteria</taxon>
        <taxon>Pseudomonadati</taxon>
        <taxon>Pseudomonadota</taxon>
        <taxon>Betaproteobacteria</taxon>
        <taxon>Burkholderiales</taxon>
        <taxon>Burkholderiaceae</taxon>
        <taxon>Paraburkholderia</taxon>
    </lineage>
</organism>
<accession>A0A6J5F7R1</accession>
<dbReference type="AlphaFoldDB" id="A0A6J5F7R1"/>
<gene>
    <name evidence="1" type="ORF">LMG29542_07792</name>
</gene>
<sequence length="82" mass="8897">MSVRFLFALLARGRAEVLKGIARMHELGLKRQAEAFLLGKALGLVAYLLGEPLDVQVALMQCHASPGVRLLLRGKGSGRARE</sequence>
<proteinExistence type="predicted"/>
<name>A0A6J5F7R1_9BURK</name>
<protein>
    <submittedName>
        <fullName evidence="1">Uncharacterized protein</fullName>
    </submittedName>
</protein>
<reference evidence="1 2" key="1">
    <citation type="submission" date="2020-04" db="EMBL/GenBank/DDBJ databases">
        <authorList>
            <person name="De Canck E."/>
        </authorList>
    </citation>
    <scope>NUCLEOTIDE SEQUENCE [LARGE SCALE GENOMIC DNA]</scope>
    <source>
        <strain evidence="1 2">LMG 29542</strain>
    </source>
</reference>
<evidence type="ECO:0000313" key="2">
    <source>
        <dbReference type="Proteomes" id="UP000494363"/>
    </source>
</evidence>
<dbReference type="Proteomes" id="UP000494363">
    <property type="component" value="Unassembled WGS sequence"/>
</dbReference>
<dbReference type="EMBL" id="CADIKH010000114">
    <property type="protein sequence ID" value="CAB3774413.1"/>
    <property type="molecule type" value="Genomic_DNA"/>
</dbReference>
<evidence type="ECO:0000313" key="1">
    <source>
        <dbReference type="EMBL" id="CAB3774413.1"/>
    </source>
</evidence>